<dbReference type="PROSITE" id="PS00041">
    <property type="entry name" value="HTH_ARAC_FAMILY_1"/>
    <property type="match status" value="1"/>
</dbReference>
<evidence type="ECO:0000256" key="2">
    <source>
        <dbReference type="ARBA" id="ARBA00023125"/>
    </source>
</evidence>
<dbReference type="AlphaFoldDB" id="A0A940S9B9"/>
<dbReference type="InterPro" id="IPR050204">
    <property type="entry name" value="AraC_XylS_family_regulators"/>
</dbReference>
<evidence type="ECO:0000256" key="1">
    <source>
        <dbReference type="ARBA" id="ARBA00023015"/>
    </source>
</evidence>
<sequence>MQTSFANPVAAGHLIPASHIERLAALLDAPQGHAAADARALQSVLLRANAMVSAMLRAEPEPRPLPTPRRGCAGLAPWQQKRVRDLVEERMHESLSVVEMAAAARLSRSFFSRAFSASFGCSPHAYVMDRRIARAQALMQEGDEPLAQIAVACGLSDQAHLSRLFRRHAGMTPSAWRRRAQVGRGSTPSRGIVDGNAALAVG</sequence>
<evidence type="ECO:0000313" key="5">
    <source>
        <dbReference type="EMBL" id="MBP0495103.1"/>
    </source>
</evidence>
<keyword evidence="1" id="KW-0805">Transcription regulation</keyword>
<dbReference type="GO" id="GO:0003700">
    <property type="term" value="F:DNA-binding transcription factor activity"/>
    <property type="evidence" value="ECO:0007669"/>
    <property type="project" value="InterPro"/>
</dbReference>
<dbReference type="PANTHER" id="PTHR46796:SF6">
    <property type="entry name" value="ARAC SUBFAMILY"/>
    <property type="match status" value="1"/>
</dbReference>
<keyword evidence="2" id="KW-0238">DNA-binding</keyword>
<reference evidence="5" key="1">
    <citation type="submission" date="2021-03" db="EMBL/GenBank/DDBJ databases">
        <authorList>
            <person name="So Y."/>
        </authorList>
    </citation>
    <scope>NUCLEOTIDE SEQUENCE</scope>
    <source>
        <strain evidence="5">SG15</strain>
    </source>
</reference>
<dbReference type="InterPro" id="IPR018060">
    <property type="entry name" value="HTH_AraC"/>
</dbReference>
<dbReference type="InterPro" id="IPR018062">
    <property type="entry name" value="HTH_AraC-typ_CS"/>
</dbReference>
<accession>A0A940S9B9</accession>
<keyword evidence="3" id="KW-0804">Transcription</keyword>
<feature type="domain" description="HTH araC/xylS-type" evidence="4">
    <location>
        <begin position="81"/>
        <end position="179"/>
    </location>
</feature>
<evidence type="ECO:0000256" key="3">
    <source>
        <dbReference type="ARBA" id="ARBA00023163"/>
    </source>
</evidence>
<dbReference type="Proteomes" id="UP000677537">
    <property type="component" value="Unassembled WGS sequence"/>
</dbReference>
<dbReference type="Gene3D" id="1.10.10.60">
    <property type="entry name" value="Homeodomain-like"/>
    <property type="match status" value="1"/>
</dbReference>
<gene>
    <name evidence="5" type="ORF">J5Y10_20135</name>
</gene>
<proteinExistence type="predicted"/>
<name>A0A940S9B9_9PROT</name>
<dbReference type="PANTHER" id="PTHR46796">
    <property type="entry name" value="HTH-TYPE TRANSCRIPTIONAL ACTIVATOR RHAS-RELATED"/>
    <property type="match status" value="1"/>
</dbReference>
<evidence type="ECO:0000313" key="6">
    <source>
        <dbReference type="Proteomes" id="UP000677537"/>
    </source>
</evidence>
<dbReference type="SMART" id="SM00342">
    <property type="entry name" value="HTH_ARAC"/>
    <property type="match status" value="1"/>
</dbReference>
<dbReference type="EMBL" id="JAGIZA010000014">
    <property type="protein sequence ID" value="MBP0495103.1"/>
    <property type="molecule type" value="Genomic_DNA"/>
</dbReference>
<protein>
    <submittedName>
        <fullName evidence="5">Helix-turn-helix transcriptional regulator</fullName>
    </submittedName>
</protein>
<dbReference type="SUPFAM" id="SSF46689">
    <property type="entry name" value="Homeodomain-like"/>
    <property type="match status" value="2"/>
</dbReference>
<dbReference type="InterPro" id="IPR009057">
    <property type="entry name" value="Homeodomain-like_sf"/>
</dbReference>
<comment type="caution">
    <text evidence="5">The sequence shown here is derived from an EMBL/GenBank/DDBJ whole genome shotgun (WGS) entry which is preliminary data.</text>
</comment>
<keyword evidence="6" id="KW-1185">Reference proteome</keyword>
<dbReference type="PROSITE" id="PS01124">
    <property type="entry name" value="HTH_ARAC_FAMILY_2"/>
    <property type="match status" value="1"/>
</dbReference>
<dbReference type="Pfam" id="PF12833">
    <property type="entry name" value="HTH_18"/>
    <property type="match status" value="1"/>
</dbReference>
<evidence type="ECO:0000259" key="4">
    <source>
        <dbReference type="PROSITE" id="PS01124"/>
    </source>
</evidence>
<dbReference type="GO" id="GO:0043565">
    <property type="term" value="F:sequence-specific DNA binding"/>
    <property type="evidence" value="ECO:0007669"/>
    <property type="project" value="InterPro"/>
</dbReference>
<organism evidence="5 6">
    <name type="scientific">Roseomonas indoligenes</name>
    <dbReference type="NCBI Taxonomy" id="2820811"/>
    <lineage>
        <taxon>Bacteria</taxon>
        <taxon>Pseudomonadati</taxon>
        <taxon>Pseudomonadota</taxon>
        <taxon>Alphaproteobacteria</taxon>
        <taxon>Acetobacterales</taxon>
        <taxon>Roseomonadaceae</taxon>
        <taxon>Roseomonas</taxon>
    </lineage>
</organism>
<dbReference type="RefSeq" id="WP_209375898.1">
    <property type="nucleotide sequence ID" value="NZ_JAGIZA010000014.1"/>
</dbReference>